<protein>
    <recommendedName>
        <fullName evidence="1">G domain-containing protein</fullName>
    </recommendedName>
</protein>
<dbReference type="SUPFAM" id="SSF52540">
    <property type="entry name" value="P-loop containing nucleoside triphosphate hydrolases"/>
    <property type="match status" value="1"/>
</dbReference>
<dbReference type="AlphaFoldDB" id="A0A2J6PX17"/>
<keyword evidence="3" id="KW-1185">Reference proteome</keyword>
<sequence>MSTSSLPELSTDGRVVNDVYFAIMGASGVGKSSFIHLCTGKQDFWANGNSDRSKIQLHTFMLNEHTRINLLDTPGFDDPFLNEAYVLESIAQKLCFDYRQGRYISGMIYLQKITDSLGEGTASLGNLRMFQQLCGSHAYRSLALVTTHWDRGGESGDFREQELTSERHLWGSMAQSIVARHDNTSASARAIITSLLKRTEEIGQITLKLQYEVINDGLLLSETSAGKEVIKYVEMRSRGVKQQLLALPLQVELATEAGDHMLGRELSKLMEQSEAQIKSDKKGLEALKTRI</sequence>
<name>A0A2J6PX17_9HELO</name>
<evidence type="ECO:0000313" key="2">
    <source>
        <dbReference type="EMBL" id="PMD18565.1"/>
    </source>
</evidence>
<proteinExistence type="predicted"/>
<dbReference type="Gene3D" id="3.40.50.300">
    <property type="entry name" value="P-loop containing nucleotide triphosphate hydrolases"/>
    <property type="match status" value="1"/>
</dbReference>
<dbReference type="InterPro" id="IPR027417">
    <property type="entry name" value="P-loop_NTPase"/>
</dbReference>
<feature type="domain" description="G" evidence="1">
    <location>
        <begin position="22"/>
        <end position="77"/>
    </location>
</feature>
<dbReference type="Proteomes" id="UP000235672">
    <property type="component" value="Unassembled WGS sequence"/>
</dbReference>
<accession>A0A2J6PX17</accession>
<organism evidence="2 3">
    <name type="scientific">Hyaloscypha hepaticicola</name>
    <dbReference type="NCBI Taxonomy" id="2082293"/>
    <lineage>
        <taxon>Eukaryota</taxon>
        <taxon>Fungi</taxon>
        <taxon>Dikarya</taxon>
        <taxon>Ascomycota</taxon>
        <taxon>Pezizomycotina</taxon>
        <taxon>Leotiomycetes</taxon>
        <taxon>Helotiales</taxon>
        <taxon>Hyaloscyphaceae</taxon>
        <taxon>Hyaloscypha</taxon>
    </lineage>
</organism>
<dbReference type="InterPro" id="IPR006073">
    <property type="entry name" value="GTP-bd"/>
</dbReference>
<gene>
    <name evidence="2" type="ORF">NA56DRAFT_576953</name>
</gene>
<evidence type="ECO:0000313" key="3">
    <source>
        <dbReference type="Proteomes" id="UP000235672"/>
    </source>
</evidence>
<dbReference type="Pfam" id="PF01926">
    <property type="entry name" value="MMR_HSR1"/>
    <property type="match status" value="1"/>
</dbReference>
<evidence type="ECO:0000259" key="1">
    <source>
        <dbReference type="Pfam" id="PF01926"/>
    </source>
</evidence>
<reference evidence="2 3" key="1">
    <citation type="submission" date="2016-05" db="EMBL/GenBank/DDBJ databases">
        <title>A degradative enzymes factory behind the ericoid mycorrhizal symbiosis.</title>
        <authorList>
            <consortium name="DOE Joint Genome Institute"/>
            <person name="Martino E."/>
            <person name="Morin E."/>
            <person name="Grelet G."/>
            <person name="Kuo A."/>
            <person name="Kohler A."/>
            <person name="Daghino S."/>
            <person name="Barry K."/>
            <person name="Choi C."/>
            <person name="Cichocki N."/>
            <person name="Clum A."/>
            <person name="Copeland A."/>
            <person name="Hainaut M."/>
            <person name="Haridas S."/>
            <person name="Labutti K."/>
            <person name="Lindquist E."/>
            <person name="Lipzen A."/>
            <person name="Khouja H.-R."/>
            <person name="Murat C."/>
            <person name="Ohm R."/>
            <person name="Olson A."/>
            <person name="Spatafora J."/>
            <person name="Veneault-Fourrey C."/>
            <person name="Henrissat B."/>
            <person name="Grigoriev I."/>
            <person name="Martin F."/>
            <person name="Perotto S."/>
        </authorList>
    </citation>
    <scope>NUCLEOTIDE SEQUENCE [LARGE SCALE GENOMIC DNA]</scope>
    <source>
        <strain evidence="2 3">UAMH 7357</strain>
    </source>
</reference>
<dbReference type="EMBL" id="KZ613493">
    <property type="protein sequence ID" value="PMD18565.1"/>
    <property type="molecule type" value="Genomic_DNA"/>
</dbReference>
<dbReference type="GO" id="GO:0005525">
    <property type="term" value="F:GTP binding"/>
    <property type="evidence" value="ECO:0007669"/>
    <property type="project" value="InterPro"/>
</dbReference>
<dbReference type="OrthoDB" id="8954335at2759"/>